<reference evidence="1 2" key="2">
    <citation type="journal article" date="2022" name="Mol. Ecol. Resour.">
        <title>The genomes of chicory, endive, great burdock and yacon provide insights into Asteraceae paleo-polyploidization history and plant inulin production.</title>
        <authorList>
            <person name="Fan W."/>
            <person name="Wang S."/>
            <person name="Wang H."/>
            <person name="Wang A."/>
            <person name="Jiang F."/>
            <person name="Liu H."/>
            <person name="Zhao H."/>
            <person name="Xu D."/>
            <person name="Zhang Y."/>
        </authorList>
    </citation>
    <scope>NUCLEOTIDE SEQUENCE [LARGE SCALE GENOMIC DNA]</scope>
    <source>
        <strain evidence="2">cv. Niubang</strain>
    </source>
</reference>
<reference evidence="2" key="1">
    <citation type="journal article" date="2022" name="Mol. Ecol. Resour.">
        <title>The genomes of chicory, endive, great burdock and yacon provide insights into Asteraceae palaeo-polyploidization history and plant inulin production.</title>
        <authorList>
            <person name="Fan W."/>
            <person name="Wang S."/>
            <person name="Wang H."/>
            <person name="Wang A."/>
            <person name="Jiang F."/>
            <person name="Liu H."/>
            <person name="Zhao H."/>
            <person name="Xu D."/>
            <person name="Zhang Y."/>
        </authorList>
    </citation>
    <scope>NUCLEOTIDE SEQUENCE [LARGE SCALE GENOMIC DNA]</scope>
    <source>
        <strain evidence="2">cv. Niubang</strain>
    </source>
</reference>
<dbReference type="Proteomes" id="UP001055879">
    <property type="component" value="Linkage Group LG08"/>
</dbReference>
<keyword evidence="2" id="KW-1185">Reference proteome</keyword>
<sequence length="406" mass="48067">MELDLHGSQIRASKAIVVEEHASLVSSINKNMAKTCDFGRICKVSEKFYMENEDRYFPTMVSIGPFHRGEEKLKAMEERKWQYLNTLLSRALNVEARLGKCVEVLKVLEDRARKCYTEEICMNSDEFVEMMLLDGCFIIELLHKSCCKGIRRRGDPFLATYHVFFRLRHDLILLENQIPFFVLQHLFNLVPVPKQCSDYSLIELVFRFFRKTIHEDPYDLQEKFGQDIHHILDLIHQSFIPKTHAPQLQSKQPHLQMNISTATQFHKIETKIKRAKSRSVLEVKFYKGALRIPTLRYHDLMETIFRNFIAMENSCYDATKYITSYVFLMKSLIQSNDDAKYLHKKRILDKDEEFVTLFNKISVEIDAQNFYYRDLSEELNNSVKINKIAWFARKVRKHVIRCLRQL</sequence>
<organism evidence="1 2">
    <name type="scientific">Arctium lappa</name>
    <name type="common">Greater burdock</name>
    <name type="synonym">Lappa major</name>
    <dbReference type="NCBI Taxonomy" id="4217"/>
    <lineage>
        <taxon>Eukaryota</taxon>
        <taxon>Viridiplantae</taxon>
        <taxon>Streptophyta</taxon>
        <taxon>Embryophyta</taxon>
        <taxon>Tracheophyta</taxon>
        <taxon>Spermatophyta</taxon>
        <taxon>Magnoliopsida</taxon>
        <taxon>eudicotyledons</taxon>
        <taxon>Gunneridae</taxon>
        <taxon>Pentapetalae</taxon>
        <taxon>asterids</taxon>
        <taxon>campanulids</taxon>
        <taxon>Asterales</taxon>
        <taxon>Asteraceae</taxon>
        <taxon>Carduoideae</taxon>
        <taxon>Cardueae</taxon>
        <taxon>Arctiinae</taxon>
        <taxon>Arctium</taxon>
    </lineage>
</organism>
<dbReference type="EMBL" id="CM042054">
    <property type="protein sequence ID" value="KAI3706874.1"/>
    <property type="molecule type" value="Genomic_DNA"/>
</dbReference>
<proteinExistence type="predicted"/>
<accession>A0ACB9A9I1</accession>
<protein>
    <submittedName>
        <fullName evidence="1">Uncharacterized protein</fullName>
    </submittedName>
</protein>
<evidence type="ECO:0000313" key="2">
    <source>
        <dbReference type="Proteomes" id="UP001055879"/>
    </source>
</evidence>
<comment type="caution">
    <text evidence="1">The sequence shown here is derived from an EMBL/GenBank/DDBJ whole genome shotgun (WGS) entry which is preliminary data.</text>
</comment>
<name>A0ACB9A9I1_ARCLA</name>
<gene>
    <name evidence="1" type="ORF">L6452_24908</name>
</gene>
<evidence type="ECO:0000313" key="1">
    <source>
        <dbReference type="EMBL" id="KAI3706874.1"/>
    </source>
</evidence>